<organism evidence="2 3">
    <name type="scientific">Nitrincola nitratireducens</name>
    <dbReference type="NCBI Taxonomy" id="1229521"/>
    <lineage>
        <taxon>Bacteria</taxon>
        <taxon>Pseudomonadati</taxon>
        <taxon>Pseudomonadota</taxon>
        <taxon>Gammaproteobacteria</taxon>
        <taxon>Oceanospirillales</taxon>
        <taxon>Oceanospirillaceae</taxon>
        <taxon>Nitrincola</taxon>
    </lineage>
</organism>
<evidence type="ECO:0000256" key="1">
    <source>
        <dbReference type="SAM" id="MobiDB-lite"/>
    </source>
</evidence>
<sequence>MNSNAVKLLRSNLLACEQRILKLQYSLDKVAALFPLTHSTASLLNDEQEESIDALILRYSQSVAMIQDHIFRGIALVEQEDISDKSNRENKLSVPTSTNYRASIGAA</sequence>
<proteinExistence type="predicted"/>
<protein>
    <recommendedName>
        <fullName evidence="4">FlgN protein</fullName>
    </recommendedName>
</protein>
<dbReference type="OrthoDB" id="13547at2"/>
<dbReference type="AlphaFoldDB" id="W9VPU0"/>
<gene>
    <name evidence="2" type="ORF">D791_00700</name>
</gene>
<evidence type="ECO:0000313" key="3">
    <source>
        <dbReference type="Proteomes" id="UP000019464"/>
    </source>
</evidence>
<name>W9VPU0_9GAMM</name>
<dbReference type="EMBL" id="AONB01000002">
    <property type="protein sequence ID" value="EXJ12455.1"/>
    <property type="molecule type" value="Genomic_DNA"/>
</dbReference>
<accession>W9VPU0</accession>
<dbReference type="STRING" id="1229521.D791_00700"/>
<comment type="caution">
    <text evidence="2">The sequence shown here is derived from an EMBL/GenBank/DDBJ whole genome shotgun (WGS) entry which is preliminary data.</text>
</comment>
<feature type="region of interest" description="Disordered" evidence="1">
    <location>
        <begin position="83"/>
        <end position="107"/>
    </location>
</feature>
<reference evidence="2 3" key="2">
    <citation type="journal article" date="2015" name="Syst. Appl. Microbiol.">
        <title>Nitrincola nitratireducens sp. nov. isolated from a haloalkaline crater lake.</title>
        <authorList>
            <person name="Singh A."/>
            <person name="Vaidya B."/>
            <person name="Tanuku N.R."/>
            <person name="Pinnaka A.K."/>
        </authorList>
    </citation>
    <scope>NUCLEOTIDE SEQUENCE [LARGE SCALE GENOMIC DNA]</scope>
    <source>
        <strain evidence="2 3">AK23</strain>
    </source>
</reference>
<dbReference type="RefSeq" id="WP_036507727.1">
    <property type="nucleotide sequence ID" value="NZ_AONB01000002.1"/>
</dbReference>
<reference evidence="3" key="1">
    <citation type="submission" date="2012-11" db="EMBL/GenBank/DDBJ databases">
        <authorList>
            <person name="Singh A."/>
            <person name="Pinnaka A.K."/>
            <person name="Vaidya B."/>
        </authorList>
    </citation>
    <scope>NUCLEOTIDE SEQUENCE [LARGE SCALE GENOMIC DNA]</scope>
    <source>
        <strain evidence="3">AK23</strain>
    </source>
</reference>
<dbReference type="Proteomes" id="UP000019464">
    <property type="component" value="Unassembled WGS sequence"/>
</dbReference>
<keyword evidence="3" id="KW-1185">Reference proteome</keyword>
<evidence type="ECO:0000313" key="2">
    <source>
        <dbReference type="EMBL" id="EXJ12455.1"/>
    </source>
</evidence>
<evidence type="ECO:0008006" key="4">
    <source>
        <dbReference type="Google" id="ProtNLM"/>
    </source>
</evidence>